<dbReference type="InterPro" id="IPR010921">
    <property type="entry name" value="Trp_repressor/repl_initiator"/>
</dbReference>
<dbReference type="Gene3D" id="3.30.420.10">
    <property type="entry name" value="Ribonuclease H-like superfamily/Ribonuclease H"/>
    <property type="match status" value="1"/>
</dbReference>
<dbReference type="Pfam" id="PF00665">
    <property type="entry name" value="rve"/>
    <property type="match status" value="1"/>
</dbReference>
<dbReference type="Pfam" id="PF13276">
    <property type="entry name" value="HTH_21"/>
    <property type="match status" value="1"/>
</dbReference>
<dbReference type="RefSeq" id="WP_154549572.1">
    <property type="nucleotide sequence ID" value="NZ_VUMX01000070.1"/>
</dbReference>
<dbReference type="InterPro" id="IPR055247">
    <property type="entry name" value="InsJ-like_HTH"/>
</dbReference>
<accession>A0A6A8MH21</accession>
<dbReference type="SUPFAM" id="SSF53098">
    <property type="entry name" value="Ribonuclease H-like"/>
    <property type="match status" value="1"/>
</dbReference>
<dbReference type="InterPro" id="IPR048020">
    <property type="entry name" value="Transpos_IS3"/>
</dbReference>
<dbReference type="AlphaFoldDB" id="A0A6A8MH21"/>
<evidence type="ECO:0000259" key="3">
    <source>
        <dbReference type="PROSITE" id="PS50994"/>
    </source>
</evidence>
<dbReference type="InterPro" id="IPR050900">
    <property type="entry name" value="Transposase_IS3/IS150/IS904"/>
</dbReference>
<feature type="region of interest" description="Disordered" evidence="2">
    <location>
        <begin position="105"/>
        <end position="133"/>
    </location>
</feature>
<name>A0A6A8MH21_9LACO</name>
<dbReference type="InterPro" id="IPR036397">
    <property type="entry name" value="RNaseH_sf"/>
</dbReference>
<dbReference type="InterPro" id="IPR036388">
    <property type="entry name" value="WH-like_DNA-bd_sf"/>
</dbReference>
<evidence type="ECO:0000256" key="2">
    <source>
        <dbReference type="SAM" id="MobiDB-lite"/>
    </source>
</evidence>
<reference evidence="4 5" key="1">
    <citation type="submission" date="2019-08" db="EMBL/GenBank/DDBJ databases">
        <title>In-depth cultivation of the pig gut microbiome towards novel bacterial diversity and tailored functional studies.</title>
        <authorList>
            <person name="Wylensek D."/>
            <person name="Hitch T.C.A."/>
            <person name="Clavel T."/>
        </authorList>
    </citation>
    <scope>NUCLEOTIDE SEQUENCE [LARGE SCALE GENOMIC DNA]</scope>
    <source>
        <strain evidence="4 5">Bifido-178-WT-2B</strain>
    </source>
</reference>
<evidence type="ECO:0000313" key="4">
    <source>
        <dbReference type="EMBL" id="MST87986.1"/>
    </source>
</evidence>
<organism evidence="4 5">
    <name type="scientific">Lactobacillus porci</name>
    <dbReference type="NCBI Taxonomy" id="2012477"/>
    <lineage>
        <taxon>Bacteria</taxon>
        <taxon>Bacillati</taxon>
        <taxon>Bacillota</taxon>
        <taxon>Bacilli</taxon>
        <taxon>Lactobacillales</taxon>
        <taxon>Lactobacillaceae</taxon>
        <taxon>Lactobacillus</taxon>
    </lineage>
</organism>
<comment type="function">
    <text evidence="1">Involved in the transposition of the insertion sequence.</text>
</comment>
<dbReference type="Pfam" id="PF13518">
    <property type="entry name" value="HTH_28"/>
    <property type="match status" value="2"/>
</dbReference>
<dbReference type="GO" id="GO:0043565">
    <property type="term" value="F:sequence-specific DNA binding"/>
    <property type="evidence" value="ECO:0007669"/>
    <property type="project" value="InterPro"/>
</dbReference>
<dbReference type="OrthoDB" id="9781005at2"/>
<dbReference type="InterPro" id="IPR001584">
    <property type="entry name" value="Integrase_cat-core"/>
</dbReference>
<dbReference type="SUPFAM" id="SSF48295">
    <property type="entry name" value="TrpR-like"/>
    <property type="match status" value="2"/>
</dbReference>
<dbReference type="InterPro" id="IPR025948">
    <property type="entry name" value="HTH-like_dom"/>
</dbReference>
<proteinExistence type="predicted"/>
<sequence length="471" mass="54609">MTKYSSELKVQVASDYLNGRGSYKGLSKKYNINPSLIRTWVNIAELNGLESLKVKRTKRKYSVDFKLDVVSYYLKSDEGVRRVAARFNINPSQVYSWTKKFQQDGPESLLPVKKGRPAKMPKKSKKTAKVKRNKRTETLTDKQKYEAILQEKDAKIKELELELIIGKKSGRPVSELSNRQKTQIACDIRADHPEFQLKQLFKALNLNRKTYYDNLKRIAKKDKYAEVKELIKDIYYNEGQGTYGYRPMWAALRDKGVKLAMETVRKLMRSIGLKTELYHKRTAKYSSYKGTVGKVADNILQQHFDEERPYHVLHTDITEYILTNGKKVYISPVVDEASLEILACTASYSPNTDLVLGMLDELETKLPAYSHPVIHSDQGIQYQSKAYQARLEDMGLVQSMSRKGNCYDNAPGETIFNLMKREKLNRVRLHSLEEAQQALKNYIYWFNNIRRSNKLNYTTPVKYRDRVMATI</sequence>
<gene>
    <name evidence="4" type="ORF">FYJ62_10490</name>
</gene>
<evidence type="ECO:0000313" key="5">
    <source>
        <dbReference type="Proteomes" id="UP000438120"/>
    </source>
</evidence>
<dbReference type="PROSITE" id="PS50994">
    <property type="entry name" value="INTEGRASE"/>
    <property type="match status" value="1"/>
</dbReference>
<comment type="caution">
    <text evidence="4">The sequence shown here is derived from an EMBL/GenBank/DDBJ whole genome shotgun (WGS) entry which is preliminary data.</text>
</comment>
<dbReference type="GO" id="GO:0015074">
    <property type="term" value="P:DNA integration"/>
    <property type="evidence" value="ECO:0007669"/>
    <property type="project" value="InterPro"/>
</dbReference>
<evidence type="ECO:0000256" key="1">
    <source>
        <dbReference type="ARBA" id="ARBA00002286"/>
    </source>
</evidence>
<dbReference type="PANTHER" id="PTHR46889">
    <property type="entry name" value="TRANSPOSASE INSF FOR INSERTION SEQUENCE IS3B-RELATED"/>
    <property type="match status" value="1"/>
</dbReference>
<dbReference type="EMBL" id="VUMX01000070">
    <property type="protein sequence ID" value="MST87986.1"/>
    <property type="molecule type" value="Genomic_DNA"/>
</dbReference>
<dbReference type="Pfam" id="PF13333">
    <property type="entry name" value="rve_2"/>
    <property type="match status" value="1"/>
</dbReference>
<dbReference type="NCBIfam" id="NF033516">
    <property type="entry name" value="transpos_IS3"/>
    <property type="match status" value="1"/>
</dbReference>
<dbReference type="PANTHER" id="PTHR46889:SF5">
    <property type="entry name" value="INTEGRASE PROTEIN"/>
    <property type="match status" value="1"/>
</dbReference>
<feature type="compositionally biased region" description="Basic residues" evidence="2">
    <location>
        <begin position="113"/>
        <end position="133"/>
    </location>
</feature>
<dbReference type="InterPro" id="IPR012337">
    <property type="entry name" value="RNaseH-like_sf"/>
</dbReference>
<feature type="domain" description="Integrase catalytic" evidence="3">
    <location>
        <begin position="305"/>
        <end position="468"/>
    </location>
</feature>
<dbReference type="Proteomes" id="UP000438120">
    <property type="component" value="Unassembled WGS sequence"/>
</dbReference>
<keyword evidence="5" id="KW-1185">Reference proteome</keyword>
<dbReference type="Gene3D" id="1.10.10.10">
    <property type="entry name" value="Winged helix-like DNA-binding domain superfamily/Winged helix DNA-binding domain"/>
    <property type="match status" value="2"/>
</dbReference>
<protein>
    <submittedName>
        <fullName evidence="4">IS3 family transposase</fullName>
    </submittedName>
</protein>